<comment type="subcellular location">
    <subcellularLocation>
        <location evidence="1">Membrane</location>
        <topology evidence="1">Multi-pass membrane protein</topology>
    </subcellularLocation>
</comment>
<dbReference type="GO" id="GO:0005412">
    <property type="term" value="F:D-glucose:sodium symporter activity"/>
    <property type="evidence" value="ECO:0007669"/>
    <property type="project" value="TreeGrafter"/>
</dbReference>
<protein>
    <submittedName>
        <fullName evidence="8">Sodium:solute symporter family protein</fullName>
    </submittedName>
</protein>
<accession>A0AAW9S6H5</accession>
<dbReference type="Pfam" id="PF00474">
    <property type="entry name" value="SSF"/>
    <property type="match status" value="1"/>
</dbReference>
<dbReference type="CDD" id="cd11477">
    <property type="entry name" value="SLC5sbd_u1"/>
    <property type="match status" value="1"/>
</dbReference>
<feature type="transmembrane region" description="Helical" evidence="7">
    <location>
        <begin position="417"/>
        <end position="437"/>
    </location>
</feature>
<feature type="transmembrane region" description="Helical" evidence="7">
    <location>
        <begin position="278"/>
        <end position="308"/>
    </location>
</feature>
<feature type="transmembrane region" description="Helical" evidence="7">
    <location>
        <begin position="578"/>
        <end position="596"/>
    </location>
</feature>
<feature type="transmembrane region" description="Helical" evidence="7">
    <location>
        <begin position="6"/>
        <end position="25"/>
    </location>
</feature>
<feature type="transmembrane region" description="Helical" evidence="7">
    <location>
        <begin position="186"/>
        <end position="204"/>
    </location>
</feature>
<dbReference type="GO" id="GO:0005886">
    <property type="term" value="C:plasma membrane"/>
    <property type="evidence" value="ECO:0007669"/>
    <property type="project" value="TreeGrafter"/>
</dbReference>
<gene>
    <name evidence="8" type="ORF">AAG747_14410</name>
</gene>
<dbReference type="PANTHER" id="PTHR11819:SF77">
    <property type="entry name" value="SODIUM_GLUCOSE COTRANSPORT PROTEIN"/>
    <property type="match status" value="1"/>
</dbReference>
<dbReference type="RefSeq" id="WP_346821882.1">
    <property type="nucleotide sequence ID" value="NZ_JBDKWZ010000007.1"/>
</dbReference>
<dbReference type="InterPro" id="IPR001734">
    <property type="entry name" value="Na/solute_symporter"/>
</dbReference>
<feature type="transmembrane region" description="Helical" evidence="7">
    <location>
        <begin position="444"/>
        <end position="464"/>
    </location>
</feature>
<feature type="transmembrane region" description="Helical" evidence="7">
    <location>
        <begin position="388"/>
        <end position="411"/>
    </location>
</feature>
<feature type="transmembrane region" description="Helical" evidence="7">
    <location>
        <begin position="236"/>
        <end position="257"/>
    </location>
</feature>
<dbReference type="PROSITE" id="PS50283">
    <property type="entry name" value="NA_SOLUT_SYMP_3"/>
    <property type="match status" value="1"/>
</dbReference>
<feature type="transmembrane region" description="Helical" evidence="7">
    <location>
        <begin position="343"/>
        <end position="367"/>
    </location>
</feature>
<organism evidence="8 9">
    <name type="scientific">Rapidithrix thailandica</name>
    <dbReference type="NCBI Taxonomy" id="413964"/>
    <lineage>
        <taxon>Bacteria</taxon>
        <taxon>Pseudomonadati</taxon>
        <taxon>Bacteroidota</taxon>
        <taxon>Cytophagia</taxon>
        <taxon>Cytophagales</taxon>
        <taxon>Flammeovirgaceae</taxon>
        <taxon>Rapidithrix</taxon>
    </lineage>
</organism>
<dbReference type="Proteomes" id="UP001403385">
    <property type="component" value="Unassembled WGS sequence"/>
</dbReference>
<keyword evidence="3 7" id="KW-0812">Transmembrane</keyword>
<keyword evidence="5 7" id="KW-0472">Membrane</keyword>
<evidence type="ECO:0000313" key="8">
    <source>
        <dbReference type="EMBL" id="MEN7549112.1"/>
    </source>
</evidence>
<feature type="transmembrane region" description="Helical" evidence="7">
    <location>
        <begin position="78"/>
        <end position="97"/>
    </location>
</feature>
<dbReference type="EMBL" id="JBDKWZ010000007">
    <property type="protein sequence ID" value="MEN7549112.1"/>
    <property type="molecule type" value="Genomic_DNA"/>
</dbReference>
<comment type="similarity">
    <text evidence="2 6">Belongs to the sodium:solute symporter (SSF) (TC 2.A.21) family.</text>
</comment>
<sequence>MILEAIDWTIIGIFFVIVLSIGWIASKTAGKDTSEYFLGGRGMPWWLLGISMVACTFSADTPNLVTGMVRENGVAKNWAWWAFLITGMVTVFIYARLWRRSNVMTDLEFYELRYGGKLASFLRGFRAIYLGIFFNCLIMGTVTLAAIKIGGVMLGLPPWVVVVGASIVVVIYAALGGIKGVIWADFFQYGIAMFGAVYAAYVAISQPEIGSLTALLEHEKVKASLDVIPDFGNPSVYIPLLIIPVAVQWWSVWYPGAEPGGGGYIAQRMLSAKDEKNAIGATLLFNFAHYALRPWPWIIVALASMIIYPDLDSIKAEFPNIAEEYLKDDIAYPVMLSKLGSGWLGLVVASIIAAYMSTIGTHLNWGSSYFVNDFYRRFINQKSSEKELVNMGRITTVVLMVFAGTLSLTILDNATQAFNILLLSGAGSGAIYLLRWFWWRINALTEIVAMIVATVVAFLLVLGIEDEEMATAVLDGFTVKLLITVAVVTVSWILTALLTKPEDKEVLRKFYKVCHPGGPGWKRVIEEAKAEGLDIEGSEKGKAWEMPLQILLVFLGCAAIYSSLFSIGNFVYGNIYPGLGLGAVAIVSTFLLFGNLKKLRMN</sequence>
<evidence type="ECO:0000256" key="2">
    <source>
        <dbReference type="ARBA" id="ARBA00006434"/>
    </source>
</evidence>
<name>A0AAW9S6H5_9BACT</name>
<evidence type="ECO:0000256" key="4">
    <source>
        <dbReference type="ARBA" id="ARBA00022989"/>
    </source>
</evidence>
<dbReference type="PANTHER" id="PTHR11819">
    <property type="entry name" value="SOLUTE CARRIER FAMILY 5"/>
    <property type="match status" value="1"/>
</dbReference>
<evidence type="ECO:0000256" key="6">
    <source>
        <dbReference type="RuleBase" id="RU362091"/>
    </source>
</evidence>
<keyword evidence="4 7" id="KW-1133">Transmembrane helix</keyword>
<dbReference type="AlphaFoldDB" id="A0AAW9S6H5"/>
<feature type="transmembrane region" description="Helical" evidence="7">
    <location>
        <begin position="127"/>
        <end position="150"/>
    </location>
</feature>
<evidence type="ECO:0000313" key="9">
    <source>
        <dbReference type="Proteomes" id="UP001403385"/>
    </source>
</evidence>
<evidence type="ECO:0000256" key="7">
    <source>
        <dbReference type="SAM" id="Phobius"/>
    </source>
</evidence>
<feature type="transmembrane region" description="Helical" evidence="7">
    <location>
        <begin position="45"/>
        <end position="66"/>
    </location>
</feature>
<reference evidence="8 9" key="1">
    <citation type="submission" date="2024-04" db="EMBL/GenBank/DDBJ databases">
        <title>Novel genus in family Flammeovirgaceae.</title>
        <authorList>
            <person name="Nguyen T.H."/>
            <person name="Vuong T.Q."/>
            <person name="Le H."/>
            <person name="Kim S.-G."/>
        </authorList>
    </citation>
    <scope>NUCLEOTIDE SEQUENCE [LARGE SCALE GENOMIC DNA]</scope>
    <source>
        <strain evidence="8 9">JCM 23209</strain>
    </source>
</reference>
<feature type="transmembrane region" description="Helical" evidence="7">
    <location>
        <begin position="550"/>
        <end position="572"/>
    </location>
</feature>
<evidence type="ECO:0000256" key="3">
    <source>
        <dbReference type="ARBA" id="ARBA00022692"/>
    </source>
</evidence>
<evidence type="ECO:0000256" key="5">
    <source>
        <dbReference type="ARBA" id="ARBA00023136"/>
    </source>
</evidence>
<proteinExistence type="inferred from homology"/>
<dbReference type="Gene3D" id="1.20.1730.10">
    <property type="entry name" value="Sodium/glucose cotransporter"/>
    <property type="match status" value="1"/>
</dbReference>
<feature type="transmembrane region" description="Helical" evidence="7">
    <location>
        <begin position="476"/>
        <end position="499"/>
    </location>
</feature>
<comment type="caution">
    <text evidence="8">The sequence shown here is derived from an EMBL/GenBank/DDBJ whole genome shotgun (WGS) entry which is preliminary data.</text>
</comment>
<keyword evidence="9" id="KW-1185">Reference proteome</keyword>
<dbReference type="InterPro" id="IPR038377">
    <property type="entry name" value="Na/Glc_symporter_sf"/>
</dbReference>
<evidence type="ECO:0000256" key="1">
    <source>
        <dbReference type="ARBA" id="ARBA00004141"/>
    </source>
</evidence>
<feature type="transmembrane region" description="Helical" evidence="7">
    <location>
        <begin position="156"/>
        <end position="174"/>
    </location>
</feature>